<dbReference type="Gene3D" id="2.60.200.20">
    <property type="match status" value="1"/>
</dbReference>
<dbReference type="EMBL" id="CP049866">
    <property type="protein sequence ID" value="QIK75398.1"/>
    <property type="molecule type" value="Genomic_DNA"/>
</dbReference>
<proteinExistence type="predicted"/>
<organism evidence="4 5">
    <name type="scientific">Nocardioides piscis</name>
    <dbReference type="NCBI Taxonomy" id="2714938"/>
    <lineage>
        <taxon>Bacteria</taxon>
        <taxon>Bacillati</taxon>
        <taxon>Actinomycetota</taxon>
        <taxon>Actinomycetes</taxon>
        <taxon>Propionibacteriales</taxon>
        <taxon>Nocardioidaceae</taxon>
        <taxon>Nocardioides</taxon>
    </lineage>
</organism>
<gene>
    <name evidence="4" type="ORF">G7071_08080</name>
</gene>
<dbReference type="SUPFAM" id="SSF49879">
    <property type="entry name" value="SMAD/FHA domain"/>
    <property type="match status" value="1"/>
</dbReference>
<dbReference type="RefSeq" id="WP_166317156.1">
    <property type="nucleotide sequence ID" value="NZ_CP049866.1"/>
</dbReference>
<dbReference type="KEGG" id="npi:G7071_08080"/>
<feature type="compositionally biased region" description="Polar residues" evidence="2">
    <location>
        <begin position="201"/>
        <end position="211"/>
    </location>
</feature>
<dbReference type="Proteomes" id="UP000502035">
    <property type="component" value="Chromosome"/>
</dbReference>
<dbReference type="InterPro" id="IPR008984">
    <property type="entry name" value="SMAD_FHA_dom_sf"/>
</dbReference>
<keyword evidence="1" id="KW-0597">Phosphoprotein</keyword>
<protein>
    <submittedName>
        <fullName evidence="4">FHA domain-containing protein</fullName>
    </submittedName>
</protein>
<accession>A0A6G7YFI1</accession>
<sequence>MGMEIRYAVGDGLLLGAGDLWVLMSDPGDDGVVEDVWAVVSGARPGDAPATERVLAITEKAFDEGFLALAMVDLSPGAAMSVSRGRGHVRISGADRILSLDGGEGSPPQSGLRRLVGGVVGASHVSLRPIAHRVAPPAERATIPPPPPDGVLIDGIPDAILAATGPDGPPPRPRRRQGADTDPDTGSRTDTTEPDPAFTARISQGAHTTIQPALTTTPSTPAGSSADDDGSTVHRPGPRAHLRQTPPQMVLARSCPDGHLTPADRATCRTCRQPVAPQEPREVPRPPLGGLRLPTGEVVPLDRGVVLGRKPAPLENSNDWPHLVHLPADHTFVSRMHLHIELSGWDVLARDLDSRGGTMLTMLGRPPERMRSGEAYVLEPGAVLDLAEVYEVRFEVGTVVGR</sequence>
<feature type="compositionally biased region" description="Low complexity" evidence="2">
    <location>
        <begin position="212"/>
        <end position="225"/>
    </location>
</feature>
<keyword evidence="5" id="KW-1185">Reference proteome</keyword>
<evidence type="ECO:0000313" key="4">
    <source>
        <dbReference type="EMBL" id="QIK75398.1"/>
    </source>
</evidence>
<dbReference type="InterPro" id="IPR000253">
    <property type="entry name" value="FHA_dom"/>
</dbReference>
<dbReference type="Pfam" id="PF00498">
    <property type="entry name" value="FHA"/>
    <property type="match status" value="1"/>
</dbReference>
<evidence type="ECO:0000256" key="2">
    <source>
        <dbReference type="SAM" id="MobiDB-lite"/>
    </source>
</evidence>
<feature type="region of interest" description="Disordered" evidence="2">
    <location>
        <begin position="160"/>
        <end position="244"/>
    </location>
</feature>
<evidence type="ECO:0000313" key="5">
    <source>
        <dbReference type="Proteomes" id="UP000502035"/>
    </source>
</evidence>
<reference evidence="4 5" key="1">
    <citation type="submission" date="2020-03" db="EMBL/GenBank/DDBJ databases">
        <title>Nocardioides sp. nov., isolated from fish.</title>
        <authorList>
            <person name="Hyun D.-W."/>
            <person name="Bae J.-W."/>
        </authorList>
    </citation>
    <scope>NUCLEOTIDE SEQUENCE [LARGE SCALE GENOMIC DNA]</scope>
    <source>
        <strain evidence="4 5">HDW12A</strain>
    </source>
</reference>
<evidence type="ECO:0000259" key="3">
    <source>
        <dbReference type="PROSITE" id="PS50006"/>
    </source>
</evidence>
<dbReference type="AlphaFoldDB" id="A0A6G7YFI1"/>
<dbReference type="CDD" id="cd00060">
    <property type="entry name" value="FHA"/>
    <property type="match status" value="1"/>
</dbReference>
<evidence type="ECO:0000256" key="1">
    <source>
        <dbReference type="ARBA" id="ARBA00022553"/>
    </source>
</evidence>
<feature type="region of interest" description="Disordered" evidence="2">
    <location>
        <begin position="274"/>
        <end position="295"/>
    </location>
</feature>
<feature type="domain" description="FHA" evidence="3">
    <location>
        <begin position="305"/>
        <end position="361"/>
    </location>
</feature>
<dbReference type="PROSITE" id="PS50006">
    <property type="entry name" value="FHA_DOMAIN"/>
    <property type="match status" value="1"/>
</dbReference>
<name>A0A6G7YFI1_9ACTN</name>